<organism evidence="7 8">
    <name type="scientific">Sphingobium fluviale</name>
    <dbReference type="NCBI Taxonomy" id="2506423"/>
    <lineage>
        <taxon>Bacteria</taxon>
        <taxon>Pseudomonadati</taxon>
        <taxon>Pseudomonadota</taxon>
        <taxon>Alphaproteobacteria</taxon>
        <taxon>Sphingomonadales</taxon>
        <taxon>Sphingomonadaceae</taxon>
        <taxon>Sphingobium</taxon>
    </lineage>
</organism>
<accession>A0A4Q1KGV1</accession>
<evidence type="ECO:0000256" key="1">
    <source>
        <dbReference type="ARBA" id="ARBA00008857"/>
    </source>
</evidence>
<reference evidence="8" key="1">
    <citation type="submission" date="2019-01" db="EMBL/GenBank/DDBJ databases">
        <title>Cytophagaceae bacterium strain CAR-16.</title>
        <authorList>
            <person name="Chen W.-M."/>
        </authorList>
    </citation>
    <scope>NUCLEOTIDE SEQUENCE [LARGE SCALE GENOMIC DNA]</scope>
    <source>
        <strain evidence="8">CHR27</strain>
    </source>
</reference>
<dbReference type="InterPro" id="IPR050090">
    <property type="entry name" value="Tyrosine_recombinase_XerCD"/>
</dbReference>
<dbReference type="Proteomes" id="UP000290958">
    <property type="component" value="Unassembled WGS sequence"/>
</dbReference>
<dbReference type="RefSeq" id="WP_129404533.1">
    <property type="nucleotide sequence ID" value="NZ_SBKP01000009.1"/>
</dbReference>
<gene>
    <name evidence="7" type="ORF">EQG66_10500</name>
</gene>
<dbReference type="Gene3D" id="1.10.150.130">
    <property type="match status" value="1"/>
</dbReference>
<protein>
    <submittedName>
        <fullName evidence="7">Uncharacterized protein</fullName>
    </submittedName>
</protein>
<dbReference type="Gene3D" id="1.10.443.10">
    <property type="entry name" value="Intergrase catalytic core"/>
    <property type="match status" value="1"/>
</dbReference>
<evidence type="ECO:0000256" key="4">
    <source>
        <dbReference type="ARBA" id="ARBA00023172"/>
    </source>
</evidence>
<proteinExistence type="inferred from homology"/>
<feature type="domain" description="Phage integrase N-terminal" evidence="6">
    <location>
        <begin position="223"/>
        <end position="315"/>
    </location>
</feature>
<keyword evidence="3" id="KW-0238">DNA-binding</keyword>
<evidence type="ECO:0000256" key="2">
    <source>
        <dbReference type="ARBA" id="ARBA00022908"/>
    </source>
</evidence>
<dbReference type="InterPro" id="IPR057084">
    <property type="entry name" value="Int_N"/>
</dbReference>
<sequence length="555" mass="62788">MSNVSDHDLIQKPDTKGGDELVRGLGLRRRGNSWEYRRGVPLRLREIVGHREIVKSFGDISYADAKRDAAIWRVNTDAQFLDAERKLRNRTFLGDLSDAEIKAIARRYFAVLEEEVFDPISETERLRRKEENARELYEILSSGGPEDPAIQAIARGAANLAGVTTEGAGKKFFLLSEAVHSACLEHHRRQADRLGGKQEVIYNPAFDDAKVNEVLKVANQGPKLAELIDLWEKDGDRAPKSISKMKSVVNDFKQVVGDLGAMQIGPDQIQAYKVHLMQTNLSPKTKADKLNMMQALFSAAKNNRLISENPCSGIRVAIPKNVPKPRVPFSVADLTKFFSGPVHTKNVRPEAGRGEAAYWLPILSLYTGGRLNELGQLHVSDIEEEAYVGEDDTEQSTTVIWFRSDGGEGKRMKNAFSRRRIPMHRDLIKLGFMQFVNEARRKGQIRLFHDLPMPKQGSVTHTYTKWFGRYLRFKCEILDKRLTFHSFRHFFKDNCRRCGIPMEDHYALTGHKPADEGAGYGNDDYPIDGLVRAIERYRVLGFVLPPRPPSLSDDS</sequence>
<dbReference type="InterPro" id="IPR046668">
    <property type="entry name" value="DUF6538"/>
</dbReference>
<dbReference type="PANTHER" id="PTHR30349:SF41">
    <property type="entry name" value="INTEGRASE_RECOMBINASE PROTEIN MJ0367-RELATED"/>
    <property type="match status" value="1"/>
</dbReference>
<dbReference type="GO" id="GO:0015074">
    <property type="term" value="P:DNA integration"/>
    <property type="evidence" value="ECO:0007669"/>
    <property type="project" value="UniProtKB-KW"/>
</dbReference>
<dbReference type="GO" id="GO:0006310">
    <property type="term" value="P:DNA recombination"/>
    <property type="evidence" value="ECO:0007669"/>
    <property type="project" value="UniProtKB-KW"/>
</dbReference>
<evidence type="ECO:0000256" key="3">
    <source>
        <dbReference type="ARBA" id="ARBA00023125"/>
    </source>
</evidence>
<evidence type="ECO:0000313" key="7">
    <source>
        <dbReference type="EMBL" id="RXR28460.1"/>
    </source>
</evidence>
<dbReference type="PANTHER" id="PTHR30349">
    <property type="entry name" value="PHAGE INTEGRASE-RELATED"/>
    <property type="match status" value="1"/>
</dbReference>
<keyword evidence="8" id="KW-1185">Reference proteome</keyword>
<dbReference type="SUPFAM" id="SSF56349">
    <property type="entry name" value="DNA breaking-rejoining enzymes"/>
    <property type="match status" value="1"/>
</dbReference>
<evidence type="ECO:0000259" key="5">
    <source>
        <dbReference type="Pfam" id="PF20172"/>
    </source>
</evidence>
<dbReference type="EMBL" id="SBKP01000009">
    <property type="protein sequence ID" value="RXR28460.1"/>
    <property type="molecule type" value="Genomic_DNA"/>
</dbReference>
<keyword evidence="4" id="KW-0233">DNA recombination</keyword>
<dbReference type="Pfam" id="PF24624">
    <property type="entry name" value="Int_N"/>
    <property type="match status" value="1"/>
</dbReference>
<evidence type="ECO:0000259" key="6">
    <source>
        <dbReference type="Pfam" id="PF24624"/>
    </source>
</evidence>
<comment type="caution">
    <text evidence="7">The sequence shown here is derived from an EMBL/GenBank/DDBJ whole genome shotgun (WGS) entry which is preliminary data.</text>
</comment>
<feature type="domain" description="DUF6538" evidence="5">
    <location>
        <begin position="27"/>
        <end position="84"/>
    </location>
</feature>
<dbReference type="Pfam" id="PF20172">
    <property type="entry name" value="DUF6538"/>
    <property type="match status" value="1"/>
</dbReference>
<dbReference type="GO" id="GO:0003677">
    <property type="term" value="F:DNA binding"/>
    <property type="evidence" value="ECO:0007669"/>
    <property type="project" value="UniProtKB-KW"/>
</dbReference>
<dbReference type="CDD" id="cd01184">
    <property type="entry name" value="INT_C_like_1"/>
    <property type="match status" value="1"/>
</dbReference>
<dbReference type="AlphaFoldDB" id="A0A4Q1KGV1"/>
<keyword evidence="2" id="KW-0229">DNA integration</keyword>
<dbReference type="OrthoDB" id="9784724at2"/>
<name>A0A4Q1KGV1_9SPHN</name>
<dbReference type="InterPro" id="IPR010998">
    <property type="entry name" value="Integrase_recombinase_N"/>
</dbReference>
<dbReference type="InterPro" id="IPR011010">
    <property type="entry name" value="DNA_brk_join_enz"/>
</dbReference>
<evidence type="ECO:0000313" key="8">
    <source>
        <dbReference type="Proteomes" id="UP000290958"/>
    </source>
</evidence>
<comment type="similarity">
    <text evidence="1">Belongs to the 'phage' integrase family.</text>
</comment>
<dbReference type="InterPro" id="IPR013762">
    <property type="entry name" value="Integrase-like_cat_sf"/>
</dbReference>